<dbReference type="Proteomes" id="UP000011087">
    <property type="component" value="Unassembled WGS sequence"/>
</dbReference>
<protein>
    <submittedName>
        <fullName evidence="2 3">Uncharacterized protein</fullName>
    </submittedName>
</protein>
<sequence>MLDVTEEVDQSSRALPPRASLALLSGRRLGRSEIKELEAVIKREADKLGHAHPFVEEARLHLNKLRTSERETAWEELKQMHNDNVDSAIKVRDEDELERAIHAAMFSPLGKRHPIVIKGKRAFEEMVKERNRAEYEEVERVQVEMLIAAKDDMEELKKAIAQASDVLGSSHPAVEAARLDLKDLRDAANAQEYQVGERKRRGCRNLCDYHERNIQDAASKFDEEGLAWAISRADKAGLGPAHPIIERGKQQLSQMQRDRTKRERRAREVESLRLLLLAMKIDLFGGNANSQRPQDTSRSSESSLSSSLAASIVLDEPAMLEYEDSVKRWDANVWLAEAGSWEAAEHEIAELQKTLKKSKIDLGELHFVVLAAYNRIREMRDALHRAQYKEIGDPYPRSLVPLTTFSCPEQYHISKIAAAAASGDLEELDKSVRLAAASEMSWQHPAVQQGKRLYEEGRKIRVRILREEQENHSQLELAAAMEKATVTFSASSPWAHP</sequence>
<evidence type="ECO:0000313" key="2">
    <source>
        <dbReference type="EMBL" id="EKX53320.1"/>
    </source>
</evidence>
<name>L1JYP9_GUITC</name>
<keyword evidence="1" id="KW-0175">Coiled coil</keyword>
<reference evidence="2 4" key="1">
    <citation type="journal article" date="2012" name="Nature">
        <title>Algal genomes reveal evolutionary mosaicism and the fate of nucleomorphs.</title>
        <authorList>
            <consortium name="DOE Joint Genome Institute"/>
            <person name="Curtis B.A."/>
            <person name="Tanifuji G."/>
            <person name="Burki F."/>
            <person name="Gruber A."/>
            <person name="Irimia M."/>
            <person name="Maruyama S."/>
            <person name="Arias M.C."/>
            <person name="Ball S.G."/>
            <person name="Gile G.H."/>
            <person name="Hirakawa Y."/>
            <person name="Hopkins J.F."/>
            <person name="Kuo A."/>
            <person name="Rensing S.A."/>
            <person name="Schmutz J."/>
            <person name="Symeonidi A."/>
            <person name="Elias M."/>
            <person name="Eveleigh R.J."/>
            <person name="Herman E.K."/>
            <person name="Klute M.J."/>
            <person name="Nakayama T."/>
            <person name="Obornik M."/>
            <person name="Reyes-Prieto A."/>
            <person name="Armbrust E.V."/>
            <person name="Aves S.J."/>
            <person name="Beiko R.G."/>
            <person name="Coutinho P."/>
            <person name="Dacks J.B."/>
            <person name="Durnford D.G."/>
            <person name="Fast N.M."/>
            <person name="Green B.R."/>
            <person name="Grisdale C.J."/>
            <person name="Hempel F."/>
            <person name="Henrissat B."/>
            <person name="Hoppner M.P."/>
            <person name="Ishida K."/>
            <person name="Kim E."/>
            <person name="Koreny L."/>
            <person name="Kroth P.G."/>
            <person name="Liu Y."/>
            <person name="Malik S.B."/>
            <person name="Maier U.G."/>
            <person name="McRose D."/>
            <person name="Mock T."/>
            <person name="Neilson J.A."/>
            <person name="Onodera N.T."/>
            <person name="Poole A.M."/>
            <person name="Pritham E.J."/>
            <person name="Richards T.A."/>
            <person name="Rocap G."/>
            <person name="Roy S.W."/>
            <person name="Sarai C."/>
            <person name="Schaack S."/>
            <person name="Shirato S."/>
            <person name="Slamovits C.H."/>
            <person name="Spencer D.F."/>
            <person name="Suzuki S."/>
            <person name="Worden A.Z."/>
            <person name="Zauner S."/>
            <person name="Barry K."/>
            <person name="Bell C."/>
            <person name="Bharti A.K."/>
            <person name="Crow J.A."/>
            <person name="Grimwood J."/>
            <person name="Kramer R."/>
            <person name="Lindquist E."/>
            <person name="Lucas S."/>
            <person name="Salamov A."/>
            <person name="McFadden G.I."/>
            <person name="Lane C.E."/>
            <person name="Keeling P.J."/>
            <person name="Gray M.W."/>
            <person name="Grigoriev I.V."/>
            <person name="Archibald J.M."/>
        </authorList>
    </citation>
    <scope>NUCLEOTIDE SEQUENCE</scope>
    <source>
        <strain evidence="2 4">CCMP2712</strain>
    </source>
</reference>
<reference evidence="3" key="3">
    <citation type="submission" date="2016-03" db="UniProtKB">
        <authorList>
            <consortium name="EnsemblProtists"/>
        </authorList>
    </citation>
    <scope>IDENTIFICATION</scope>
</reference>
<evidence type="ECO:0000313" key="4">
    <source>
        <dbReference type="Proteomes" id="UP000011087"/>
    </source>
</evidence>
<evidence type="ECO:0000313" key="3">
    <source>
        <dbReference type="EnsemblProtists" id="EKX53320"/>
    </source>
</evidence>
<dbReference type="RefSeq" id="XP_005840300.1">
    <property type="nucleotide sequence ID" value="XM_005840243.1"/>
</dbReference>
<reference evidence="4" key="2">
    <citation type="submission" date="2012-11" db="EMBL/GenBank/DDBJ databases">
        <authorList>
            <person name="Kuo A."/>
            <person name="Curtis B.A."/>
            <person name="Tanifuji G."/>
            <person name="Burki F."/>
            <person name="Gruber A."/>
            <person name="Irimia M."/>
            <person name="Maruyama S."/>
            <person name="Arias M.C."/>
            <person name="Ball S.G."/>
            <person name="Gile G.H."/>
            <person name="Hirakawa Y."/>
            <person name="Hopkins J.F."/>
            <person name="Rensing S.A."/>
            <person name="Schmutz J."/>
            <person name="Symeonidi A."/>
            <person name="Elias M."/>
            <person name="Eveleigh R.J."/>
            <person name="Herman E.K."/>
            <person name="Klute M.J."/>
            <person name="Nakayama T."/>
            <person name="Obornik M."/>
            <person name="Reyes-Prieto A."/>
            <person name="Armbrust E.V."/>
            <person name="Aves S.J."/>
            <person name="Beiko R.G."/>
            <person name="Coutinho P."/>
            <person name="Dacks J.B."/>
            <person name="Durnford D.G."/>
            <person name="Fast N.M."/>
            <person name="Green B.R."/>
            <person name="Grisdale C."/>
            <person name="Hempe F."/>
            <person name="Henrissat B."/>
            <person name="Hoppner M.P."/>
            <person name="Ishida K.-I."/>
            <person name="Kim E."/>
            <person name="Koreny L."/>
            <person name="Kroth P.G."/>
            <person name="Liu Y."/>
            <person name="Malik S.-B."/>
            <person name="Maier U.G."/>
            <person name="McRose D."/>
            <person name="Mock T."/>
            <person name="Neilson J.A."/>
            <person name="Onodera N.T."/>
            <person name="Poole A.M."/>
            <person name="Pritham E.J."/>
            <person name="Richards T.A."/>
            <person name="Rocap G."/>
            <person name="Roy S.W."/>
            <person name="Sarai C."/>
            <person name="Schaack S."/>
            <person name="Shirato S."/>
            <person name="Slamovits C.H."/>
            <person name="Spencer D.F."/>
            <person name="Suzuki S."/>
            <person name="Worden A.Z."/>
            <person name="Zauner S."/>
            <person name="Barry K."/>
            <person name="Bell C."/>
            <person name="Bharti A.K."/>
            <person name="Crow J.A."/>
            <person name="Grimwood J."/>
            <person name="Kramer R."/>
            <person name="Lindquist E."/>
            <person name="Lucas S."/>
            <person name="Salamov A."/>
            <person name="McFadden G.I."/>
            <person name="Lane C.E."/>
            <person name="Keeling P.J."/>
            <person name="Gray M.W."/>
            <person name="Grigoriev I.V."/>
            <person name="Archibald J.M."/>
        </authorList>
    </citation>
    <scope>NUCLEOTIDE SEQUENCE</scope>
    <source>
        <strain evidence="4">CCMP2712</strain>
    </source>
</reference>
<dbReference type="AlphaFoldDB" id="L1JYP9"/>
<dbReference type="HOGENOM" id="CLU_549158_0_0_1"/>
<dbReference type="EMBL" id="JH992970">
    <property type="protein sequence ID" value="EKX53320.1"/>
    <property type="molecule type" value="Genomic_DNA"/>
</dbReference>
<dbReference type="KEGG" id="gtt:GUITHDRAFT_101023"/>
<accession>L1JYP9</accession>
<keyword evidence="4" id="KW-1185">Reference proteome</keyword>
<proteinExistence type="predicted"/>
<dbReference type="PaxDb" id="55529-EKX53320"/>
<gene>
    <name evidence="2" type="ORF">GUITHDRAFT_101023</name>
</gene>
<evidence type="ECO:0000256" key="1">
    <source>
        <dbReference type="SAM" id="Coils"/>
    </source>
</evidence>
<organism evidence="2">
    <name type="scientific">Guillardia theta (strain CCMP2712)</name>
    <name type="common">Cryptophyte</name>
    <dbReference type="NCBI Taxonomy" id="905079"/>
    <lineage>
        <taxon>Eukaryota</taxon>
        <taxon>Cryptophyceae</taxon>
        <taxon>Pyrenomonadales</taxon>
        <taxon>Geminigeraceae</taxon>
        <taxon>Guillardia</taxon>
    </lineage>
</organism>
<feature type="coiled-coil region" evidence="1">
    <location>
        <begin position="146"/>
        <end position="194"/>
    </location>
</feature>
<dbReference type="GeneID" id="17310215"/>
<dbReference type="EnsemblProtists" id="EKX53320">
    <property type="protein sequence ID" value="EKX53320"/>
    <property type="gene ID" value="GUITHDRAFT_101023"/>
</dbReference>